<comment type="caution">
    <text evidence="4">The sequence shown here is derived from an EMBL/GenBank/DDBJ whole genome shotgun (WGS) entry which is preliminary data.</text>
</comment>
<dbReference type="Proteomes" id="UP000469523">
    <property type="component" value="Unassembled WGS sequence"/>
</dbReference>
<keyword evidence="5" id="KW-1185">Reference proteome</keyword>
<dbReference type="InterPro" id="IPR000182">
    <property type="entry name" value="GNAT_dom"/>
</dbReference>
<dbReference type="GO" id="GO:0016747">
    <property type="term" value="F:acyltransferase activity, transferring groups other than amino-acyl groups"/>
    <property type="evidence" value="ECO:0007669"/>
    <property type="project" value="InterPro"/>
</dbReference>
<dbReference type="PROSITE" id="PS51186">
    <property type="entry name" value="GNAT"/>
    <property type="match status" value="1"/>
</dbReference>
<organism evidence="4 5">
    <name type="scientific">Tissierella pigra</name>
    <dbReference type="NCBI Taxonomy" id="2607614"/>
    <lineage>
        <taxon>Bacteria</taxon>
        <taxon>Bacillati</taxon>
        <taxon>Bacillota</taxon>
        <taxon>Tissierellia</taxon>
        <taxon>Tissierellales</taxon>
        <taxon>Tissierellaceae</taxon>
        <taxon>Tissierella</taxon>
    </lineage>
</organism>
<proteinExistence type="predicted"/>
<dbReference type="SUPFAM" id="SSF55729">
    <property type="entry name" value="Acyl-CoA N-acyltransferases (Nat)"/>
    <property type="match status" value="1"/>
</dbReference>
<keyword evidence="2" id="KW-0012">Acyltransferase</keyword>
<evidence type="ECO:0000256" key="1">
    <source>
        <dbReference type="ARBA" id="ARBA00022679"/>
    </source>
</evidence>
<keyword evidence="1 4" id="KW-0808">Transferase</keyword>
<dbReference type="AlphaFoldDB" id="A0A6N7XYM1"/>
<dbReference type="InterPro" id="IPR016181">
    <property type="entry name" value="Acyl_CoA_acyltransferase"/>
</dbReference>
<dbReference type="CDD" id="cd04301">
    <property type="entry name" value="NAT_SF"/>
    <property type="match status" value="1"/>
</dbReference>
<dbReference type="Pfam" id="PF00583">
    <property type="entry name" value="Acetyltransf_1"/>
    <property type="match status" value="1"/>
</dbReference>
<evidence type="ECO:0000313" key="4">
    <source>
        <dbReference type="EMBL" id="MSU02553.1"/>
    </source>
</evidence>
<accession>A0A6N7XYM1</accession>
<reference evidence="4 5" key="1">
    <citation type="submission" date="2019-09" db="EMBL/GenBank/DDBJ databases">
        <title>In-depth cultivation of the pig gut microbiome towards novel bacterial diversity and tailored functional studies.</title>
        <authorList>
            <person name="Wylensek D."/>
            <person name="Hitch T.C.A."/>
            <person name="Clavel T."/>
        </authorList>
    </citation>
    <scope>NUCLEOTIDE SEQUENCE [LARGE SCALE GENOMIC DNA]</scope>
    <source>
        <strain evidence="4 5">WCA3-693-APC-4?</strain>
    </source>
</reference>
<sequence length="153" mass="18040">MTEVIVHKMKYYGGKVNSDIDVVNYSNEYYNDYRRISCDCFRNLRIATNLNPDSFYTQEEMNEKRHNVFIMFIDQEMVGSVETHENIIDHLFVNPKYQNKGYGKKLLFFAINHLQETGTDEIILFVADLNKEAIQLYLNNGFKCINTTIENWG</sequence>
<dbReference type="InterPro" id="IPR050680">
    <property type="entry name" value="YpeA/RimI_acetyltransf"/>
</dbReference>
<name>A0A6N7XYM1_9FIRM</name>
<feature type="domain" description="N-acetyltransferase" evidence="3">
    <location>
        <begin position="20"/>
        <end position="153"/>
    </location>
</feature>
<protein>
    <submittedName>
        <fullName evidence="4">GNAT family N-acetyltransferase</fullName>
    </submittedName>
</protein>
<dbReference type="RefSeq" id="WP_154441531.1">
    <property type="nucleotide sequence ID" value="NZ_JAHLPJ010000001.1"/>
</dbReference>
<dbReference type="PANTHER" id="PTHR43420">
    <property type="entry name" value="ACETYLTRANSFERASE"/>
    <property type="match status" value="1"/>
</dbReference>
<gene>
    <name evidence="4" type="ORF">FYJ83_13915</name>
</gene>
<dbReference type="Gene3D" id="3.40.630.30">
    <property type="match status" value="1"/>
</dbReference>
<dbReference type="EMBL" id="VUNQ01000036">
    <property type="protein sequence ID" value="MSU02553.1"/>
    <property type="molecule type" value="Genomic_DNA"/>
</dbReference>
<evidence type="ECO:0000313" key="5">
    <source>
        <dbReference type="Proteomes" id="UP000469523"/>
    </source>
</evidence>
<evidence type="ECO:0000256" key="2">
    <source>
        <dbReference type="ARBA" id="ARBA00023315"/>
    </source>
</evidence>
<evidence type="ECO:0000259" key="3">
    <source>
        <dbReference type="PROSITE" id="PS51186"/>
    </source>
</evidence>